<feature type="signal peptide" evidence="1">
    <location>
        <begin position="1"/>
        <end position="21"/>
    </location>
</feature>
<dbReference type="PaxDb" id="2850-Phatr38928"/>
<dbReference type="RefSeq" id="XP_002182862.1">
    <property type="nucleotide sequence ID" value="XM_002182826.1"/>
</dbReference>
<reference evidence="2 3" key="1">
    <citation type="journal article" date="2008" name="Nature">
        <title>The Phaeodactylum genome reveals the evolutionary history of diatom genomes.</title>
        <authorList>
            <person name="Bowler C."/>
            <person name="Allen A.E."/>
            <person name="Badger J.H."/>
            <person name="Grimwood J."/>
            <person name="Jabbari K."/>
            <person name="Kuo A."/>
            <person name="Maheswari U."/>
            <person name="Martens C."/>
            <person name="Maumus F."/>
            <person name="Otillar R.P."/>
            <person name="Rayko E."/>
            <person name="Salamov A."/>
            <person name="Vandepoele K."/>
            <person name="Beszteri B."/>
            <person name="Gruber A."/>
            <person name="Heijde M."/>
            <person name="Katinka M."/>
            <person name="Mock T."/>
            <person name="Valentin K."/>
            <person name="Verret F."/>
            <person name="Berges J.A."/>
            <person name="Brownlee C."/>
            <person name="Cadoret J.P."/>
            <person name="Chiovitti A."/>
            <person name="Choi C.J."/>
            <person name="Coesel S."/>
            <person name="De Martino A."/>
            <person name="Detter J.C."/>
            <person name="Durkin C."/>
            <person name="Falciatore A."/>
            <person name="Fournet J."/>
            <person name="Haruta M."/>
            <person name="Huysman M.J."/>
            <person name="Jenkins B.D."/>
            <person name="Jiroutova K."/>
            <person name="Jorgensen R.E."/>
            <person name="Joubert Y."/>
            <person name="Kaplan A."/>
            <person name="Kroger N."/>
            <person name="Kroth P.G."/>
            <person name="La Roche J."/>
            <person name="Lindquist E."/>
            <person name="Lommer M."/>
            <person name="Martin-Jezequel V."/>
            <person name="Lopez P.J."/>
            <person name="Lucas S."/>
            <person name="Mangogna M."/>
            <person name="McGinnis K."/>
            <person name="Medlin L.K."/>
            <person name="Montsant A."/>
            <person name="Oudot-Le Secq M.P."/>
            <person name="Napoli C."/>
            <person name="Obornik M."/>
            <person name="Parker M.S."/>
            <person name="Petit J.L."/>
            <person name="Porcel B.M."/>
            <person name="Poulsen N."/>
            <person name="Robison M."/>
            <person name="Rychlewski L."/>
            <person name="Rynearson T.A."/>
            <person name="Schmutz J."/>
            <person name="Shapiro H."/>
            <person name="Siaut M."/>
            <person name="Stanley M."/>
            <person name="Sussman M.R."/>
            <person name="Taylor A.R."/>
            <person name="Vardi A."/>
            <person name="von Dassow P."/>
            <person name="Vyverman W."/>
            <person name="Willis A."/>
            <person name="Wyrwicz L.S."/>
            <person name="Rokhsar D.S."/>
            <person name="Weissenbach J."/>
            <person name="Armbrust E.V."/>
            <person name="Green B.R."/>
            <person name="Van de Peer Y."/>
            <person name="Grigoriev I.V."/>
        </authorList>
    </citation>
    <scope>NUCLEOTIDE SEQUENCE [LARGE SCALE GENOMIC DNA]</scope>
    <source>
        <strain evidence="2 3">CCAP 1055/1</strain>
    </source>
</reference>
<evidence type="ECO:0000313" key="3">
    <source>
        <dbReference type="Proteomes" id="UP000000759"/>
    </source>
</evidence>
<dbReference type="OrthoDB" id="43448at2759"/>
<dbReference type="HOGENOM" id="CLU_2297142_0_0_1"/>
<evidence type="ECO:0000313" key="2">
    <source>
        <dbReference type="EMBL" id="EEC45598.1"/>
    </source>
</evidence>
<dbReference type="Proteomes" id="UP000000759">
    <property type="component" value="Chromosome 17"/>
</dbReference>
<accession>B7G784</accession>
<organism evidence="2 3">
    <name type="scientific">Phaeodactylum tricornutum (strain CCAP 1055/1)</name>
    <dbReference type="NCBI Taxonomy" id="556484"/>
    <lineage>
        <taxon>Eukaryota</taxon>
        <taxon>Sar</taxon>
        <taxon>Stramenopiles</taxon>
        <taxon>Ochrophyta</taxon>
        <taxon>Bacillariophyta</taxon>
        <taxon>Bacillariophyceae</taxon>
        <taxon>Bacillariophycidae</taxon>
        <taxon>Naviculales</taxon>
        <taxon>Phaeodactylaceae</taxon>
        <taxon>Phaeodactylum</taxon>
    </lineage>
</organism>
<dbReference type="KEGG" id="pti:PHATRDRAFT_38928"/>
<dbReference type="GeneID" id="7203695"/>
<keyword evidence="1" id="KW-0732">Signal</keyword>
<feature type="chain" id="PRO_5002855902" evidence="1">
    <location>
        <begin position="22"/>
        <end position="101"/>
    </location>
</feature>
<dbReference type="AlphaFoldDB" id="B7G784"/>
<name>B7G784_PHATC</name>
<sequence>MTPLSVIIFFLFAVVWPHASSLQQSARNRRAFIGSAAALIGGTNFVTFESADALISSKYCASGVGDGCDDLSEGNELIKSLQEKSAAKRDQYAQASRRIPP</sequence>
<evidence type="ECO:0000256" key="1">
    <source>
        <dbReference type="SAM" id="SignalP"/>
    </source>
</evidence>
<dbReference type="InParanoid" id="B7G784"/>
<protein>
    <submittedName>
        <fullName evidence="2">Uncharacterized protein</fullName>
    </submittedName>
</protein>
<dbReference type="EMBL" id="CM000619">
    <property type="protein sequence ID" value="EEC45598.1"/>
    <property type="molecule type" value="Genomic_DNA"/>
</dbReference>
<proteinExistence type="predicted"/>
<gene>
    <name evidence="2" type="ORF">PHATRDRAFT_38928</name>
</gene>
<keyword evidence="3" id="KW-1185">Reference proteome</keyword>
<reference evidence="3" key="2">
    <citation type="submission" date="2008-08" db="EMBL/GenBank/DDBJ databases">
        <authorList>
            <consortium name="Diatom Consortium"/>
            <person name="Grigoriev I."/>
            <person name="Grimwood J."/>
            <person name="Kuo A."/>
            <person name="Otillar R.P."/>
            <person name="Salamov A."/>
            <person name="Detter J.C."/>
            <person name="Lindquist E."/>
            <person name="Shapiro H."/>
            <person name="Lucas S."/>
            <person name="Glavina del Rio T."/>
            <person name="Pitluck S."/>
            <person name="Rokhsar D."/>
            <person name="Bowler C."/>
        </authorList>
    </citation>
    <scope>GENOME REANNOTATION</scope>
    <source>
        <strain evidence="3">CCAP 1055/1</strain>
    </source>
</reference>